<dbReference type="EMBL" id="BLSA01000830">
    <property type="protein sequence ID" value="GFP33945.1"/>
    <property type="molecule type" value="Genomic_DNA"/>
</dbReference>
<sequence>LVDDPAITADPIAAAFLQQTQYAVPMPSIPEMMNVWGPMATALDLIWNEGGDPKPVLDKAVQHIKDAIELAR</sequence>
<comment type="similarity">
    <text evidence="1">Belongs to the bacterial solute-binding protein 1 family.</text>
</comment>
<protein>
    <submittedName>
        <fullName evidence="4">Arabinogalactan oligomer / maltooligosaccharide transport system substrate-binding protein</fullName>
    </submittedName>
</protein>
<dbReference type="EMBL" id="BLSA01000505">
    <property type="protein sequence ID" value="GFP33481.1"/>
    <property type="molecule type" value="Genomic_DNA"/>
</dbReference>
<dbReference type="GO" id="GO:0015768">
    <property type="term" value="P:maltose transport"/>
    <property type="evidence" value="ECO:0007669"/>
    <property type="project" value="TreeGrafter"/>
</dbReference>
<evidence type="ECO:0000313" key="6">
    <source>
        <dbReference type="Proteomes" id="UP000568877"/>
    </source>
</evidence>
<dbReference type="Proteomes" id="UP000568877">
    <property type="component" value="Unassembled WGS sequence"/>
</dbReference>
<dbReference type="GO" id="GO:0055052">
    <property type="term" value="C:ATP-binding cassette (ABC) transporter complex, substrate-binding subunit-containing"/>
    <property type="evidence" value="ECO:0007669"/>
    <property type="project" value="TreeGrafter"/>
</dbReference>
<dbReference type="PANTHER" id="PTHR30061:SF50">
    <property type="entry name" value="MALTOSE_MALTODEXTRIN-BINDING PERIPLASMIC PROTEIN"/>
    <property type="match status" value="1"/>
</dbReference>
<dbReference type="GO" id="GO:0042956">
    <property type="term" value="P:maltodextrin transmembrane transport"/>
    <property type="evidence" value="ECO:0007669"/>
    <property type="project" value="TreeGrafter"/>
</dbReference>
<name>A0A6V8PRS0_9ACTN</name>
<organism evidence="4 6">
    <name type="scientific">Candidatus Hakubella thermalkaliphila</name>
    <dbReference type="NCBI Taxonomy" id="2754717"/>
    <lineage>
        <taxon>Bacteria</taxon>
        <taxon>Bacillati</taxon>
        <taxon>Actinomycetota</taxon>
        <taxon>Actinomycetota incertae sedis</taxon>
        <taxon>Candidatus Hakubellales</taxon>
        <taxon>Candidatus Hakubellaceae</taxon>
        <taxon>Candidatus Hakubella</taxon>
    </lineage>
</organism>
<reference evidence="4 6" key="1">
    <citation type="journal article" date="2020" name="Front. Microbiol.">
        <title>Single-cell genomics of novel Actinobacteria with the Wood-Ljungdahl pathway discovered in a serpentinizing system.</title>
        <authorList>
            <person name="Merino N."/>
            <person name="Kawai M."/>
            <person name="Boyd E.S."/>
            <person name="Colman D.R."/>
            <person name="McGlynn S.E."/>
            <person name="Nealson K.H."/>
            <person name="Kurokawa K."/>
            <person name="Hongoh Y."/>
        </authorList>
    </citation>
    <scope>NUCLEOTIDE SEQUENCE [LARGE SCALE GENOMIC DNA]</scope>
    <source>
        <strain evidence="4 6">S42</strain>
    </source>
</reference>
<evidence type="ECO:0000256" key="2">
    <source>
        <dbReference type="ARBA" id="ARBA00022448"/>
    </source>
</evidence>
<dbReference type="AlphaFoldDB" id="A0A6V8PRS0"/>
<accession>A0A6V8PRS0</accession>
<comment type="caution">
    <text evidence="4">The sequence shown here is derived from an EMBL/GenBank/DDBJ whole genome shotgun (WGS) entry which is preliminary data.</text>
</comment>
<keyword evidence="3" id="KW-0732">Signal</keyword>
<evidence type="ECO:0000256" key="3">
    <source>
        <dbReference type="ARBA" id="ARBA00022729"/>
    </source>
</evidence>
<dbReference type="PANTHER" id="PTHR30061">
    <property type="entry name" value="MALTOSE-BINDING PERIPLASMIC PROTEIN"/>
    <property type="match status" value="1"/>
</dbReference>
<feature type="non-terminal residue" evidence="4">
    <location>
        <position position="1"/>
    </location>
</feature>
<dbReference type="Gene3D" id="3.40.190.10">
    <property type="entry name" value="Periplasmic binding protein-like II"/>
    <property type="match status" value="2"/>
</dbReference>
<keyword evidence="2" id="KW-0813">Transport</keyword>
<proteinExistence type="inferred from homology"/>
<evidence type="ECO:0000256" key="1">
    <source>
        <dbReference type="ARBA" id="ARBA00008520"/>
    </source>
</evidence>
<dbReference type="GO" id="GO:1901982">
    <property type="term" value="F:maltose binding"/>
    <property type="evidence" value="ECO:0007669"/>
    <property type="project" value="TreeGrafter"/>
</dbReference>
<gene>
    <name evidence="4" type="ORF">HKBW3S42_01817</name>
    <name evidence="5" type="ORF">HKBW3S42_02284</name>
</gene>
<evidence type="ECO:0000313" key="4">
    <source>
        <dbReference type="EMBL" id="GFP33481.1"/>
    </source>
</evidence>
<dbReference type="SUPFAM" id="SSF53850">
    <property type="entry name" value="Periplasmic binding protein-like II"/>
    <property type="match status" value="1"/>
</dbReference>
<evidence type="ECO:0000313" key="5">
    <source>
        <dbReference type="EMBL" id="GFP33945.1"/>
    </source>
</evidence>